<dbReference type="STRING" id="1408281.Epro_0936"/>
<dbReference type="Pfam" id="PF00550">
    <property type="entry name" value="PP-binding"/>
    <property type="match status" value="1"/>
</dbReference>
<dbReference type="InterPro" id="IPR009081">
    <property type="entry name" value="PP-bd_ACP"/>
</dbReference>
<dbReference type="Gene3D" id="1.10.1200.10">
    <property type="entry name" value="ACP-like"/>
    <property type="match status" value="1"/>
</dbReference>
<evidence type="ECO:0000313" key="2">
    <source>
        <dbReference type="EMBL" id="AKL98315.1"/>
    </source>
</evidence>
<gene>
    <name evidence="2" type="primary">acpP</name>
    <name evidence="2" type="ORF">Epro_0936</name>
</gene>
<dbReference type="EMBL" id="CP009498">
    <property type="protein sequence ID" value="AKL98315.1"/>
    <property type="molecule type" value="Genomic_DNA"/>
</dbReference>
<dbReference type="AlphaFoldDB" id="A0A0G3WK88"/>
<organism evidence="2 3">
    <name type="scientific">Endomicrobium proavitum</name>
    <dbReference type="NCBI Taxonomy" id="1408281"/>
    <lineage>
        <taxon>Bacteria</taxon>
        <taxon>Pseudomonadati</taxon>
        <taxon>Elusimicrobiota</taxon>
        <taxon>Endomicrobiia</taxon>
        <taxon>Endomicrobiales</taxon>
        <taxon>Endomicrobiaceae</taxon>
        <taxon>Endomicrobium</taxon>
    </lineage>
</organism>
<accession>A0A0G3WK88</accession>
<keyword evidence="3" id="KW-1185">Reference proteome</keyword>
<dbReference type="PROSITE" id="PS50075">
    <property type="entry name" value="CARRIER"/>
    <property type="match status" value="1"/>
</dbReference>
<proteinExistence type="predicted"/>
<feature type="domain" description="Carrier" evidence="1">
    <location>
        <begin position="3"/>
        <end position="83"/>
    </location>
</feature>
<reference evidence="2 3" key="1">
    <citation type="submission" date="2014-09" db="EMBL/GenBank/DDBJ databases">
        <title>Complete genome sequence of Endomicrobium proavitum.</title>
        <authorList>
            <person name="Zheng H."/>
        </authorList>
    </citation>
    <scope>NUCLEOTIDE SEQUENCE [LARGE SCALE GENOMIC DNA]</scope>
    <source>
        <strain evidence="2 3">Rsa215</strain>
    </source>
</reference>
<dbReference type="OrthoDB" id="9803943at2"/>
<dbReference type="SUPFAM" id="SSF47336">
    <property type="entry name" value="ACP-like"/>
    <property type="match status" value="1"/>
</dbReference>
<dbReference type="RefSeq" id="WP_052570868.1">
    <property type="nucleotide sequence ID" value="NZ_CP009498.1"/>
</dbReference>
<evidence type="ECO:0000313" key="3">
    <source>
        <dbReference type="Proteomes" id="UP000035337"/>
    </source>
</evidence>
<protein>
    <submittedName>
        <fullName evidence="2">Acyl carrier protein</fullName>
    </submittedName>
</protein>
<dbReference type="InterPro" id="IPR036736">
    <property type="entry name" value="ACP-like_sf"/>
</dbReference>
<evidence type="ECO:0000259" key="1">
    <source>
        <dbReference type="PROSITE" id="PS50075"/>
    </source>
</evidence>
<dbReference type="Proteomes" id="UP000035337">
    <property type="component" value="Chromosome"/>
</dbReference>
<name>A0A0G3WK88_9BACT</name>
<sequence length="85" mass="9599">MIPTSLDDIKKVLSANLDIEGIDLDSVNEDTPLFFGLGLDSLDAIELVIILRKNYDIVIENMDEGRNIFQTIGTLRKHIEANRKK</sequence>
<dbReference type="KEGG" id="epo:Epro_0936"/>